<feature type="region of interest" description="Disordered" evidence="1">
    <location>
        <begin position="1"/>
        <end position="73"/>
    </location>
</feature>
<dbReference type="EMBL" id="WHWB01034705">
    <property type="protein sequence ID" value="KAJ7405477.1"/>
    <property type="molecule type" value="Genomic_DNA"/>
</dbReference>
<comment type="caution">
    <text evidence="2">The sequence shown here is derived from an EMBL/GenBank/DDBJ whole genome shotgun (WGS) entry which is preliminary data.</text>
</comment>
<evidence type="ECO:0000313" key="2">
    <source>
        <dbReference type="EMBL" id="KAJ7405477.1"/>
    </source>
</evidence>
<reference evidence="2" key="1">
    <citation type="submission" date="2019-10" db="EMBL/GenBank/DDBJ databases">
        <authorList>
            <person name="Soares A.E.R."/>
            <person name="Aleixo A."/>
            <person name="Schneider P."/>
            <person name="Miyaki C.Y."/>
            <person name="Schneider M.P."/>
            <person name="Mello C."/>
            <person name="Vasconcelos A.T.R."/>
        </authorList>
    </citation>
    <scope>NUCLEOTIDE SEQUENCE</scope>
    <source>
        <tissue evidence="2">Muscle</tissue>
    </source>
</reference>
<accession>A0ABQ9CTA0</accession>
<proteinExistence type="predicted"/>
<keyword evidence="3" id="KW-1185">Reference proteome</keyword>
<organism evidence="2 3">
    <name type="scientific">Willisornis vidua</name>
    <name type="common">Xingu scale-backed antbird</name>
    <dbReference type="NCBI Taxonomy" id="1566151"/>
    <lineage>
        <taxon>Eukaryota</taxon>
        <taxon>Metazoa</taxon>
        <taxon>Chordata</taxon>
        <taxon>Craniata</taxon>
        <taxon>Vertebrata</taxon>
        <taxon>Euteleostomi</taxon>
        <taxon>Archelosauria</taxon>
        <taxon>Archosauria</taxon>
        <taxon>Dinosauria</taxon>
        <taxon>Saurischia</taxon>
        <taxon>Theropoda</taxon>
        <taxon>Coelurosauria</taxon>
        <taxon>Aves</taxon>
        <taxon>Neognathae</taxon>
        <taxon>Neoaves</taxon>
        <taxon>Telluraves</taxon>
        <taxon>Australaves</taxon>
        <taxon>Passeriformes</taxon>
        <taxon>Thamnophilidae</taxon>
        <taxon>Willisornis</taxon>
    </lineage>
</organism>
<feature type="compositionally biased region" description="Basic and acidic residues" evidence="1">
    <location>
        <begin position="1"/>
        <end position="20"/>
    </location>
</feature>
<dbReference type="Proteomes" id="UP001145742">
    <property type="component" value="Unassembled WGS sequence"/>
</dbReference>
<protein>
    <submittedName>
        <fullName evidence="2">Uncharacterized protein</fullName>
    </submittedName>
</protein>
<feature type="compositionally biased region" description="Acidic residues" evidence="1">
    <location>
        <begin position="45"/>
        <end position="56"/>
    </location>
</feature>
<gene>
    <name evidence="2" type="ORF">WISP_139204</name>
</gene>
<name>A0ABQ9CTA0_9PASS</name>
<sequence>MPKEKPQLDQPENIRDDRVRINGNFSQDRRQGQRRKGQVQREDGGDVQEEPGDEISLESLDPQEKPSDDEPGNYFYNSARCQKCSRQHISLPLVQVLQAGHRVAGEQPGRKGPGGLMNRKPNMSQQCAQVAKKANGILAWIKNSVASRPRAVTLPLYSELAGRKSNFFKVHVDEEDHMVVKSIS</sequence>
<evidence type="ECO:0000313" key="3">
    <source>
        <dbReference type="Proteomes" id="UP001145742"/>
    </source>
</evidence>
<evidence type="ECO:0000256" key="1">
    <source>
        <dbReference type="SAM" id="MobiDB-lite"/>
    </source>
</evidence>